<keyword evidence="2" id="KW-0812">Transmembrane</keyword>
<name>A0A927F305_9ACTN</name>
<evidence type="ECO:0008006" key="5">
    <source>
        <dbReference type="Google" id="ProtNLM"/>
    </source>
</evidence>
<gene>
    <name evidence="3" type="ORF">IF129_23925</name>
</gene>
<reference evidence="3" key="1">
    <citation type="submission" date="2020-09" db="EMBL/GenBank/DDBJ databases">
        <title>Secondary metabolite and genome analysis of marine Streptomyces chumphonensis KK1-2T.</title>
        <authorList>
            <person name="Phongsopitanun W."/>
            <person name="Kanchanasin P."/>
            <person name="Pittayakhajonwut P."/>
            <person name="Suwanborirux K."/>
            <person name="Tanasupawat S."/>
        </authorList>
    </citation>
    <scope>NUCLEOTIDE SEQUENCE</scope>
    <source>
        <strain evidence="3">KK1-2</strain>
    </source>
</reference>
<accession>A0A927F305</accession>
<keyword evidence="4" id="KW-1185">Reference proteome</keyword>
<organism evidence="3 4">
    <name type="scientific">Streptomyces chumphonensis</name>
    <dbReference type="NCBI Taxonomy" id="1214925"/>
    <lineage>
        <taxon>Bacteria</taxon>
        <taxon>Bacillati</taxon>
        <taxon>Actinomycetota</taxon>
        <taxon>Actinomycetes</taxon>
        <taxon>Kitasatosporales</taxon>
        <taxon>Streptomycetaceae</taxon>
        <taxon>Streptomyces</taxon>
    </lineage>
</organism>
<evidence type="ECO:0000256" key="1">
    <source>
        <dbReference type="SAM" id="MobiDB-lite"/>
    </source>
</evidence>
<sequence length="91" mass="8994">MLTPTAVHPPTSTSSACGCQPPAPAPVPASTPIQHSPAVRTGALLAAGAGGVLLVGTVLVSLLLAVAVTAASVTVCALVLRSLLKPRHTRR</sequence>
<feature type="region of interest" description="Disordered" evidence="1">
    <location>
        <begin position="1"/>
        <end position="34"/>
    </location>
</feature>
<protein>
    <recommendedName>
        <fullName evidence="5">SpdD protein</fullName>
    </recommendedName>
</protein>
<keyword evidence="2" id="KW-1133">Transmembrane helix</keyword>
<comment type="caution">
    <text evidence="3">The sequence shown here is derived from an EMBL/GenBank/DDBJ whole genome shotgun (WGS) entry which is preliminary data.</text>
</comment>
<dbReference type="EMBL" id="JACXYU010000018">
    <property type="protein sequence ID" value="MBD3934599.1"/>
    <property type="molecule type" value="Genomic_DNA"/>
</dbReference>
<evidence type="ECO:0000256" key="2">
    <source>
        <dbReference type="SAM" id="Phobius"/>
    </source>
</evidence>
<keyword evidence="2" id="KW-0472">Membrane</keyword>
<dbReference type="Proteomes" id="UP000632289">
    <property type="component" value="Unassembled WGS sequence"/>
</dbReference>
<evidence type="ECO:0000313" key="4">
    <source>
        <dbReference type="Proteomes" id="UP000632289"/>
    </source>
</evidence>
<proteinExistence type="predicted"/>
<evidence type="ECO:0000313" key="3">
    <source>
        <dbReference type="EMBL" id="MBD3934599.1"/>
    </source>
</evidence>
<dbReference type="AlphaFoldDB" id="A0A927F305"/>
<feature type="transmembrane region" description="Helical" evidence="2">
    <location>
        <begin position="52"/>
        <end position="80"/>
    </location>
</feature>